<feature type="compositionally biased region" description="Polar residues" evidence="1">
    <location>
        <begin position="80"/>
        <end position="90"/>
    </location>
</feature>
<evidence type="ECO:0000313" key="2">
    <source>
        <dbReference type="EMBL" id="CAE7055350.1"/>
    </source>
</evidence>
<name>A0A8H3DSB6_9AGAM</name>
<evidence type="ECO:0000313" key="3">
    <source>
        <dbReference type="Proteomes" id="UP000663827"/>
    </source>
</evidence>
<dbReference type="Proteomes" id="UP000663827">
    <property type="component" value="Unassembled WGS sequence"/>
</dbReference>
<feature type="region of interest" description="Disordered" evidence="1">
    <location>
        <begin position="80"/>
        <end position="127"/>
    </location>
</feature>
<accession>A0A8H3DSB6</accession>
<reference evidence="2" key="1">
    <citation type="submission" date="2021-01" db="EMBL/GenBank/DDBJ databases">
        <authorList>
            <person name="Kaushik A."/>
        </authorList>
    </citation>
    <scope>NUCLEOTIDE SEQUENCE</scope>
    <source>
        <strain evidence="2">AG5</strain>
    </source>
</reference>
<dbReference type="AlphaFoldDB" id="A0A8H3DSB6"/>
<comment type="caution">
    <text evidence="2">The sequence shown here is derived from an EMBL/GenBank/DDBJ whole genome shotgun (WGS) entry which is preliminary data.</text>
</comment>
<feature type="compositionally biased region" description="Low complexity" evidence="1">
    <location>
        <begin position="103"/>
        <end position="117"/>
    </location>
</feature>
<evidence type="ECO:0000256" key="1">
    <source>
        <dbReference type="SAM" id="MobiDB-lite"/>
    </source>
</evidence>
<gene>
    <name evidence="2" type="ORF">RDB_LOCUS3790</name>
</gene>
<sequence>MGSWLPCSDDVPRRGVLLANASFVFDKGAIRLGSRGAFVTCQGSRCTWPAARGTNCGHQTHCEGYPQRTAASHIPIATVKSSTSNMSSRPSFGIRKTLRSWMSPTSSSSAFSDSPSSRPAPPRPAFTAEVAQEQWTGEYQAVQRREASELQRLR</sequence>
<protein>
    <submittedName>
        <fullName evidence="2">Uncharacterized protein</fullName>
    </submittedName>
</protein>
<dbReference type="EMBL" id="CAJNJQ010000089">
    <property type="protein sequence ID" value="CAE7055350.1"/>
    <property type="molecule type" value="Genomic_DNA"/>
</dbReference>
<organism evidence="2 3">
    <name type="scientific">Rhizoctonia solani</name>
    <dbReference type="NCBI Taxonomy" id="456999"/>
    <lineage>
        <taxon>Eukaryota</taxon>
        <taxon>Fungi</taxon>
        <taxon>Dikarya</taxon>
        <taxon>Basidiomycota</taxon>
        <taxon>Agaricomycotina</taxon>
        <taxon>Agaricomycetes</taxon>
        <taxon>Cantharellales</taxon>
        <taxon>Ceratobasidiaceae</taxon>
        <taxon>Rhizoctonia</taxon>
    </lineage>
</organism>
<feature type="non-terminal residue" evidence="2">
    <location>
        <position position="1"/>
    </location>
</feature>
<proteinExistence type="predicted"/>